<reference evidence="3" key="2">
    <citation type="submission" date="2020-09" db="EMBL/GenBank/DDBJ databases">
        <authorList>
            <person name="Sun Q."/>
            <person name="Ohkuma M."/>
        </authorList>
    </citation>
    <scope>NUCLEOTIDE SEQUENCE</scope>
    <source>
        <strain evidence="3">JCM 4369</strain>
    </source>
</reference>
<organism evidence="3 4">
    <name type="scientific">Streptomyces filipinensis</name>
    <dbReference type="NCBI Taxonomy" id="66887"/>
    <lineage>
        <taxon>Bacteria</taxon>
        <taxon>Bacillati</taxon>
        <taxon>Actinomycetota</taxon>
        <taxon>Actinomycetes</taxon>
        <taxon>Kitasatosporales</taxon>
        <taxon>Streptomycetaceae</taxon>
        <taxon>Streptomyces</taxon>
    </lineage>
</organism>
<keyword evidence="4" id="KW-1185">Reference proteome</keyword>
<feature type="transmembrane region" description="Helical" evidence="2">
    <location>
        <begin position="12"/>
        <end position="32"/>
    </location>
</feature>
<evidence type="ECO:0000256" key="1">
    <source>
        <dbReference type="SAM" id="MobiDB-lite"/>
    </source>
</evidence>
<evidence type="ECO:0000313" key="4">
    <source>
        <dbReference type="Proteomes" id="UP000618795"/>
    </source>
</evidence>
<feature type="compositionally biased region" description="Low complexity" evidence="1">
    <location>
        <begin position="81"/>
        <end position="90"/>
    </location>
</feature>
<feature type="region of interest" description="Disordered" evidence="1">
    <location>
        <begin position="35"/>
        <end position="104"/>
    </location>
</feature>
<accession>A0A918MBY2</accession>
<keyword evidence="2" id="KW-0812">Transmembrane</keyword>
<protein>
    <submittedName>
        <fullName evidence="3">Uncharacterized protein</fullName>
    </submittedName>
</protein>
<gene>
    <name evidence="3" type="ORF">GCM10010260_45830</name>
</gene>
<proteinExistence type="predicted"/>
<dbReference type="Proteomes" id="UP000618795">
    <property type="component" value="Unassembled WGS sequence"/>
</dbReference>
<comment type="caution">
    <text evidence="3">The sequence shown here is derived from an EMBL/GenBank/DDBJ whole genome shotgun (WGS) entry which is preliminary data.</text>
</comment>
<sequence length="104" mass="11001">MGDDDGGGGTQAGIVAGLGALLLVAGATPVWFKRRTASGREQPEEALTAKVPHPSHHRRGAFALLSCERGDGPRRAGQRASRSIRPVRLSSPPPSARRRRISSK</sequence>
<keyword evidence="2" id="KW-0472">Membrane</keyword>
<dbReference type="EMBL" id="BMTD01000010">
    <property type="protein sequence ID" value="GGV03760.1"/>
    <property type="molecule type" value="Genomic_DNA"/>
</dbReference>
<evidence type="ECO:0000313" key="3">
    <source>
        <dbReference type="EMBL" id="GGV03760.1"/>
    </source>
</evidence>
<evidence type="ECO:0000256" key="2">
    <source>
        <dbReference type="SAM" id="Phobius"/>
    </source>
</evidence>
<keyword evidence="2" id="KW-1133">Transmembrane helix</keyword>
<name>A0A918MBY2_9ACTN</name>
<reference evidence="3" key="1">
    <citation type="journal article" date="2014" name="Int. J. Syst. Evol. Microbiol.">
        <title>Complete genome sequence of Corynebacterium casei LMG S-19264T (=DSM 44701T), isolated from a smear-ripened cheese.</title>
        <authorList>
            <consortium name="US DOE Joint Genome Institute (JGI-PGF)"/>
            <person name="Walter F."/>
            <person name="Albersmeier A."/>
            <person name="Kalinowski J."/>
            <person name="Ruckert C."/>
        </authorList>
    </citation>
    <scope>NUCLEOTIDE SEQUENCE</scope>
    <source>
        <strain evidence="3">JCM 4369</strain>
    </source>
</reference>
<dbReference type="AlphaFoldDB" id="A0A918MBY2"/>